<keyword evidence="4" id="KW-1185">Reference proteome</keyword>
<dbReference type="SMART" id="SM00293">
    <property type="entry name" value="PWWP"/>
    <property type="match status" value="1"/>
</dbReference>
<dbReference type="AlphaFoldDB" id="G4TBM0"/>
<protein>
    <recommendedName>
        <fullName evidence="2">PWWP domain-containing protein</fullName>
    </recommendedName>
</protein>
<dbReference type="STRING" id="1109443.G4TBM0"/>
<dbReference type="Gene3D" id="2.30.30.140">
    <property type="match status" value="1"/>
</dbReference>
<dbReference type="eggNOG" id="ENOG502S12V">
    <property type="taxonomic scope" value="Eukaryota"/>
</dbReference>
<comment type="caution">
    <text evidence="3">The sequence shown here is derived from an EMBL/GenBank/DDBJ whole genome shotgun (WGS) entry which is preliminary data.</text>
</comment>
<dbReference type="EMBL" id="CAFZ01000038">
    <property type="protein sequence ID" value="CCA68686.1"/>
    <property type="molecule type" value="Genomic_DNA"/>
</dbReference>
<accession>G4TBM0</accession>
<feature type="compositionally biased region" description="Basic and acidic residues" evidence="1">
    <location>
        <begin position="147"/>
        <end position="177"/>
    </location>
</feature>
<sequence length="358" mass="39964">MSKTPPATKPVPTFNDGDVVLAKVKGFSPWPSVIMDAENVPPSIKKEKPKGAGYYCVMFMPTGDLLTDGVRLRCQPSYSGWTTGKDISLLTEDKITKWLENGKKGQLYKGYELAKSPESWLVERKKQLIAQAEAEANAEEDELQAEDAEKSSKKRKGAAEPKASRKKKADKEEDSSSKKKRATKKRKADEESEDEKPSKKKAKKEEEEDETFAALANDPEAIKIKDWRHQLQRAFLRDNAKPEASSLPEYDETFNIIENYQGLTIQYLQYSKIGKVMKKISQLEPSHIPDDDGQFRFRERAAKLVTQWHQILNSNAKPTEEATVNGAADKSEDAPADPEPTAPAAEKEGGDTVMATDA</sequence>
<reference evidence="3 4" key="1">
    <citation type="journal article" date="2011" name="PLoS Pathog.">
        <title>Endophytic Life Strategies Decoded by Genome and Transcriptome Analyses of the Mutualistic Root Symbiont Piriformospora indica.</title>
        <authorList>
            <person name="Zuccaro A."/>
            <person name="Lahrmann U."/>
            <person name="Guldener U."/>
            <person name="Langen G."/>
            <person name="Pfiffi S."/>
            <person name="Biedenkopf D."/>
            <person name="Wong P."/>
            <person name="Samans B."/>
            <person name="Grimm C."/>
            <person name="Basiewicz M."/>
            <person name="Murat C."/>
            <person name="Martin F."/>
            <person name="Kogel K.H."/>
        </authorList>
    </citation>
    <scope>NUCLEOTIDE SEQUENCE [LARGE SCALE GENOMIC DNA]</scope>
    <source>
        <strain evidence="3 4">DSM 11827</strain>
    </source>
</reference>
<gene>
    <name evidence="3" type="ORF">PIIN_02551</name>
</gene>
<dbReference type="InParanoid" id="G4TBM0"/>
<evidence type="ECO:0000259" key="2">
    <source>
        <dbReference type="SMART" id="SM00293"/>
    </source>
</evidence>
<evidence type="ECO:0000256" key="1">
    <source>
        <dbReference type="SAM" id="MobiDB-lite"/>
    </source>
</evidence>
<feature type="region of interest" description="Disordered" evidence="1">
    <location>
        <begin position="313"/>
        <end position="358"/>
    </location>
</feature>
<dbReference type="Pfam" id="PF00855">
    <property type="entry name" value="PWWP"/>
    <property type="match status" value="1"/>
</dbReference>
<evidence type="ECO:0000313" key="3">
    <source>
        <dbReference type="EMBL" id="CCA68686.1"/>
    </source>
</evidence>
<dbReference type="OMA" id="WEQPHRL"/>
<evidence type="ECO:0000313" key="4">
    <source>
        <dbReference type="Proteomes" id="UP000007148"/>
    </source>
</evidence>
<proteinExistence type="predicted"/>
<feature type="region of interest" description="Disordered" evidence="1">
    <location>
        <begin position="136"/>
        <end position="214"/>
    </location>
</feature>
<dbReference type="Proteomes" id="UP000007148">
    <property type="component" value="Unassembled WGS sequence"/>
</dbReference>
<dbReference type="InterPro" id="IPR000313">
    <property type="entry name" value="PWWP_dom"/>
</dbReference>
<dbReference type="HOGENOM" id="CLU_043161_0_0_1"/>
<organism evidence="3 4">
    <name type="scientific">Serendipita indica (strain DSM 11827)</name>
    <name type="common">Root endophyte fungus</name>
    <name type="synonym">Piriformospora indica</name>
    <dbReference type="NCBI Taxonomy" id="1109443"/>
    <lineage>
        <taxon>Eukaryota</taxon>
        <taxon>Fungi</taxon>
        <taxon>Dikarya</taxon>
        <taxon>Basidiomycota</taxon>
        <taxon>Agaricomycotina</taxon>
        <taxon>Agaricomycetes</taxon>
        <taxon>Sebacinales</taxon>
        <taxon>Serendipitaceae</taxon>
        <taxon>Serendipita</taxon>
    </lineage>
</organism>
<name>G4TBM0_SERID</name>
<dbReference type="OrthoDB" id="62853at2759"/>
<feature type="compositionally biased region" description="Acidic residues" evidence="1">
    <location>
        <begin position="136"/>
        <end position="146"/>
    </location>
</feature>
<dbReference type="SUPFAM" id="SSF63748">
    <property type="entry name" value="Tudor/PWWP/MBT"/>
    <property type="match status" value="1"/>
</dbReference>
<feature type="domain" description="PWWP" evidence="2">
    <location>
        <begin position="14"/>
        <end position="67"/>
    </location>
</feature>